<keyword evidence="6 8" id="KW-0057">Aromatic amino acid biosynthesis</keyword>
<dbReference type="InterPro" id="IPR006219">
    <property type="entry name" value="DAHP_synth_1"/>
</dbReference>
<evidence type="ECO:0000256" key="8">
    <source>
        <dbReference type="PIRNR" id="PIRNR001361"/>
    </source>
</evidence>
<dbReference type="GO" id="GO:0005737">
    <property type="term" value="C:cytoplasm"/>
    <property type="evidence" value="ECO:0007669"/>
    <property type="project" value="TreeGrafter"/>
</dbReference>
<dbReference type="UniPathway" id="UPA00053">
    <property type="reaction ID" value="UER00084"/>
</dbReference>
<dbReference type="AlphaFoldDB" id="A0A4P7XJE8"/>
<evidence type="ECO:0000256" key="9">
    <source>
        <dbReference type="SAM" id="MobiDB-lite"/>
    </source>
</evidence>
<evidence type="ECO:0000256" key="7">
    <source>
        <dbReference type="ARBA" id="ARBA00047508"/>
    </source>
</evidence>
<dbReference type="InterPro" id="IPR013785">
    <property type="entry name" value="Aldolase_TIM"/>
</dbReference>
<feature type="compositionally biased region" description="Polar residues" evidence="9">
    <location>
        <begin position="7"/>
        <end position="24"/>
    </location>
</feature>
<keyword evidence="5 8" id="KW-0808">Transferase</keyword>
<comment type="catalytic activity">
    <reaction evidence="7 8">
        <text>D-erythrose 4-phosphate + phosphoenolpyruvate + H2O = 7-phospho-2-dehydro-3-deoxy-D-arabino-heptonate + phosphate</text>
        <dbReference type="Rhea" id="RHEA:14717"/>
        <dbReference type="ChEBI" id="CHEBI:15377"/>
        <dbReference type="ChEBI" id="CHEBI:16897"/>
        <dbReference type="ChEBI" id="CHEBI:43474"/>
        <dbReference type="ChEBI" id="CHEBI:58394"/>
        <dbReference type="ChEBI" id="CHEBI:58702"/>
        <dbReference type="EC" id="2.5.1.54"/>
    </reaction>
</comment>
<organism evidence="11 12">
    <name type="scientific">Hydrocarboniclastica marina</name>
    <dbReference type="NCBI Taxonomy" id="2259620"/>
    <lineage>
        <taxon>Bacteria</taxon>
        <taxon>Pseudomonadati</taxon>
        <taxon>Pseudomonadota</taxon>
        <taxon>Gammaproteobacteria</taxon>
        <taxon>Alteromonadales</taxon>
        <taxon>Alteromonadaceae</taxon>
        <taxon>Hydrocarboniclastica</taxon>
    </lineage>
</organism>
<dbReference type="GO" id="GO:0008652">
    <property type="term" value="P:amino acid biosynthetic process"/>
    <property type="evidence" value="ECO:0007669"/>
    <property type="project" value="UniProtKB-KW"/>
</dbReference>
<comment type="similarity">
    <text evidence="3 8">Belongs to the class-I DAHP synthase family.</text>
</comment>
<dbReference type="GO" id="GO:0009073">
    <property type="term" value="P:aromatic amino acid family biosynthetic process"/>
    <property type="evidence" value="ECO:0007669"/>
    <property type="project" value="UniProtKB-KW"/>
</dbReference>
<evidence type="ECO:0000256" key="3">
    <source>
        <dbReference type="ARBA" id="ARBA00007985"/>
    </source>
</evidence>
<dbReference type="NCBIfam" id="NF009395">
    <property type="entry name" value="PRK12755.1"/>
    <property type="match status" value="1"/>
</dbReference>
<dbReference type="InterPro" id="IPR006218">
    <property type="entry name" value="DAHP1/KDSA"/>
</dbReference>
<feature type="domain" description="DAHP synthetase I/KDSA" evidence="10">
    <location>
        <begin position="60"/>
        <end position="351"/>
    </location>
</feature>
<dbReference type="SUPFAM" id="SSF51569">
    <property type="entry name" value="Aldolase"/>
    <property type="match status" value="1"/>
</dbReference>
<sequence>MNMHANEINSTAQSTTAPSLSVETGLTRKTLPTPAELRGRYPLSHELTDRIAHHRREVSRILNGEDSRLLVVVGPCSLHDDAAALDYGRRLAEVARAHADTMLIVMRAYVEKPRTTVGWKGMVYDPDHTGTGDLAEGLRRSRHLLLRLAELGLPLATEALNPLVMRYLEDLISWTAIGARTAESQPHRELVSDLAMPVGIKNATDGSVDAAVNGMQAASQPHESIGIDDNGQVAALSTAGNPDTHLVLRGGRGITNYDTESVRMAQHRLREKGVNTRVMIDCSHDNARKQHQMQSVIAGEILEQRQAGNAGIVGLMLESFITEGRQDMSDEAAYGVSITDPCLGWDETVRLLQLLHNGLGSIPSRGKDMAMVADLVAS</sequence>
<evidence type="ECO:0000256" key="4">
    <source>
        <dbReference type="ARBA" id="ARBA00022605"/>
    </source>
</evidence>
<evidence type="ECO:0000313" key="12">
    <source>
        <dbReference type="Proteomes" id="UP000298049"/>
    </source>
</evidence>
<proteinExistence type="inferred from homology"/>
<evidence type="ECO:0000259" key="10">
    <source>
        <dbReference type="Pfam" id="PF00793"/>
    </source>
</evidence>
<dbReference type="NCBIfam" id="TIGR00034">
    <property type="entry name" value="aroFGH"/>
    <property type="match status" value="1"/>
</dbReference>
<dbReference type="EMBL" id="CP031093">
    <property type="protein sequence ID" value="QCF27249.1"/>
    <property type="molecule type" value="Genomic_DNA"/>
</dbReference>
<dbReference type="OrthoDB" id="9807331at2"/>
<dbReference type="PANTHER" id="PTHR21225:SF12">
    <property type="entry name" value="PHOSPHO-2-DEHYDRO-3-DEOXYHEPTONATE ALDOLASE, TYROSINE-INHIBITED"/>
    <property type="match status" value="1"/>
</dbReference>
<reference evidence="11 12" key="1">
    <citation type="submission" date="2018-07" db="EMBL/GenBank/DDBJ databases">
        <title>Marsedoiliclastica nanhaica gen. nov. sp. nov., a novel marine hydrocarbonoclastic bacterium isolated from an in-situ enriched hydrocarbon-degrading consortium in deep-sea sediment.</title>
        <authorList>
            <person name="Dong C."/>
            <person name="Ma T."/>
            <person name="Liu R."/>
            <person name="Shao Z."/>
        </authorList>
    </citation>
    <scope>NUCLEOTIDE SEQUENCE [LARGE SCALE GENOMIC DNA]</scope>
    <source>
        <strain evidence="12">soil36-7</strain>
    </source>
</reference>
<comment type="pathway">
    <text evidence="2 8">Metabolic intermediate biosynthesis; chorismate biosynthesis; chorismate from D-erythrose 4-phosphate and phosphoenolpyruvate: step 1/7.</text>
</comment>
<dbReference type="EC" id="2.5.1.54" evidence="8"/>
<dbReference type="GO" id="GO:0009423">
    <property type="term" value="P:chorismate biosynthetic process"/>
    <property type="evidence" value="ECO:0007669"/>
    <property type="project" value="UniProtKB-UniPathway"/>
</dbReference>
<dbReference type="Pfam" id="PF00793">
    <property type="entry name" value="DAHP_synth_1"/>
    <property type="match status" value="1"/>
</dbReference>
<name>A0A4P7XJE8_9ALTE</name>
<dbReference type="PANTHER" id="PTHR21225">
    <property type="entry name" value="PHOSPHO-2-DEHYDRO-3-DEOXYHEPTONATE ALDOLASE DAHP SYNTHETASE"/>
    <property type="match status" value="1"/>
</dbReference>
<evidence type="ECO:0000313" key="11">
    <source>
        <dbReference type="EMBL" id="QCF27249.1"/>
    </source>
</evidence>
<accession>A0A4P7XJE8</accession>
<evidence type="ECO:0000256" key="6">
    <source>
        <dbReference type="ARBA" id="ARBA00023141"/>
    </source>
</evidence>
<gene>
    <name evidence="11" type="ORF">soil367_15655</name>
</gene>
<evidence type="ECO:0000256" key="1">
    <source>
        <dbReference type="ARBA" id="ARBA00003726"/>
    </source>
</evidence>
<evidence type="ECO:0000256" key="5">
    <source>
        <dbReference type="ARBA" id="ARBA00022679"/>
    </source>
</evidence>
<dbReference type="Proteomes" id="UP000298049">
    <property type="component" value="Chromosome"/>
</dbReference>
<protein>
    <recommendedName>
        <fullName evidence="8">Phospho-2-dehydro-3-deoxyheptonate aldolase</fullName>
        <ecNumber evidence="8">2.5.1.54</ecNumber>
    </recommendedName>
</protein>
<keyword evidence="4 8" id="KW-0028">Amino-acid biosynthesis</keyword>
<dbReference type="RefSeq" id="WP_136549959.1">
    <property type="nucleotide sequence ID" value="NZ_CP031093.1"/>
</dbReference>
<dbReference type="Gene3D" id="3.20.20.70">
    <property type="entry name" value="Aldolase class I"/>
    <property type="match status" value="1"/>
</dbReference>
<dbReference type="GO" id="GO:0003849">
    <property type="term" value="F:3-deoxy-7-phosphoheptulonate synthase activity"/>
    <property type="evidence" value="ECO:0007669"/>
    <property type="project" value="UniProtKB-EC"/>
</dbReference>
<dbReference type="PIRSF" id="PIRSF001361">
    <property type="entry name" value="DAHP_synthase"/>
    <property type="match status" value="1"/>
</dbReference>
<feature type="region of interest" description="Disordered" evidence="9">
    <location>
        <begin position="1"/>
        <end position="33"/>
    </location>
</feature>
<comment type="function">
    <text evidence="1 8">Stereospecific condensation of phosphoenolpyruvate (PEP) and D-erythrose-4-phosphate (E4P) giving rise to 3-deoxy-D-arabino-heptulosonate-7-phosphate (DAHP).</text>
</comment>
<evidence type="ECO:0000256" key="2">
    <source>
        <dbReference type="ARBA" id="ARBA00004688"/>
    </source>
</evidence>
<keyword evidence="12" id="KW-1185">Reference proteome</keyword>
<dbReference type="KEGG" id="hmi:soil367_15655"/>